<evidence type="ECO:0000313" key="1">
    <source>
        <dbReference type="EMBL" id="EKT4092701.1"/>
    </source>
</evidence>
<proteinExistence type="predicted"/>
<gene>
    <name evidence="1" type="ORF">QEG23_002221</name>
</gene>
<organism evidence="1 2">
    <name type="scientific">Stenotrophomonas maltophilia</name>
    <name type="common">Pseudomonas maltophilia</name>
    <name type="synonym">Xanthomonas maltophilia</name>
    <dbReference type="NCBI Taxonomy" id="40324"/>
    <lineage>
        <taxon>Bacteria</taxon>
        <taxon>Pseudomonadati</taxon>
        <taxon>Pseudomonadota</taxon>
        <taxon>Gammaproteobacteria</taxon>
        <taxon>Lysobacterales</taxon>
        <taxon>Lysobacteraceae</taxon>
        <taxon>Stenotrophomonas</taxon>
        <taxon>Stenotrophomonas maltophilia group</taxon>
    </lineage>
</organism>
<evidence type="ECO:0000313" key="2">
    <source>
        <dbReference type="Proteomes" id="UP001218208"/>
    </source>
</evidence>
<sequence length="160" mass="17490">MSVLLRFLRSVWELVIGAAADAFQWLRKPGSKIKLVCAVLAFGCLVSGLSAYEKEQRIRDLSAQVVKVKADWKADAERLQADVDTRDQRLAEVASALRAEAVKLEALKAESAAALQALAGRIEASEKDAATWRGRYEQRPDTCKAALELLDSACPALKGY</sequence>
<dbReference type="EMBL" id="ABLOJW010000010">
    <property type="protein sequence ID" value="EKT4092701.1"/>
    <property type="molecule type" value="Genomic_DNA"/>
</dbReference>
<reference evidence="1" key="1">
    <citation type="submission" date="2022-07" db="EMBL/GenBank/DDBJ databases">
        <authorList>
            <consortium name="DAFM: The Division of Animal and Food Microbiology"/>
        </authorList>
    </citation>
    <scope>NUCLEOTIDE SEQUENCE</scope>
    <source>
        <strain evidence="1">19MO01SH01-2</strain>
    </source>
</reference>
<accession>A0AAI9C224</accession>
<protein>
    <submittedName>
        <fullName evidence="1">Uncharacterized protein</fullName>
    </submittedName>
</protein>
<dbReference type="AlphaFoldDB" id="A0AAI9C224"/>
<name>A0AAI9C224_STEMA</name>
<comment type="caution">
    <text evidence="1">The sequence shown here is derived from an EMBL/GenBank/DDBJ whole genome shotgun (WGS) entry which is preliminary data.</text>
</comment>
<dbReference type="Proteomes" id="UP001218208">
    <property type="component" value="Unassembled WGS sequence"/>
</dbReference>